<dbReference type="AlphaFoldDB" id="A0A239B5M1"/>
<gene>
    <name evidence="2" type="ORF">SAMN04488503_2450</name>
</gene>
<proteinExistence type="predicted"/>
<dbReference type="EMBL" id="FZOC01000004">
    <property type="protein sequence ID" value="SNS03190.1"/>
    <property type="molecule type" value="Genomic_DNA"/>
</dbReference>
<dbReference type="SMART" id="SM00943">
    <property type="entry name" value="Prim-Pol"/>
    <property type="match status" value="1"/>
</dbReference>
<keyword evidence="3" id="KW-1185">Reference proteome</keyword>
<name>A0A239B5M1_9BACT</name>
<evidence type="ECO:0000313" key="3">
    <source>
        <dbReference type="Proteomes" id="UP000198324"/>
    </source>
</evidence>
<protein>
    <recommendedName>
        <fullName evidence="1">DNA primase/polymerase bifunctional N-terminal domain-containing protein</fullName>
    </recommendedName>
</protein>
<dbReference type="Proteomes" id="UP000198324">
    <property type="component" value="Unassembled WGS sequence"/>
</dbReference>
<dbReference type="Pfam" id="PF09250">
    <property type="entry name" value="Prim-Pol"/>
    <property type="match status" value="1"/>
</dbReference>
<reference evidence="2 3" key="1">
    <citation type="submission" date="2017-06" db="EMBL/GenBank/DDBJ databases">
        <authorList>
            <person name="Kim H.J."/>
            <person name="Triplett B.A."/>
        </authorList>
    </citation>
    <scope>NUCLEOTIDE SEQUENCE [LARGE SCALE GENOMIC DNA]</scope>
    <source>
        <strain evidence="2 3">DSM 13116</strain>
    </source>
</reference>
<organism evidence="2 3">
    <name type="scientific">Humidesulfovibrio mexicanus</name>
    <dbReference type="NCBI Taxonomy" id="147047"/>
    <lineage>
        <taxon>Bacteria</taxon>
        <taxon>Pseudomonadati</taxon>
        <taxon>Thermodesulfobacteriota</taxon>
        <taxon>Desulfovibrionia</taxon>
        <taxon>Desulfovibrionales</taxon>
        <taxon>Desulfovibrionaceae</taxon>
        <taxon>Humidesulfovibrio</taxon>
    </lineage>
</organism>
<feature type="domain" description="DNA primase/polymerase bifunctional N-terminal" evidence="1">
    <location>
        <begin position="11"/>
        <end position="166"/>
    </location>
</feature>
<dbReference type="InterPro" id="IPR015330">
    <property type="entry name" value="DNA_primase/pol_bifunc_N"/>
</dbReference>
<accession>A0A239B5M1</accession>
<sequence>MTPERSMLDAALNYTSKGWRVFPCRANKKPLIQNGFKAASTDPEQVRKWWMQWPTASVGCPMGAEHGAWVLDVDLPKGPESLAALEAEHGPLPATVEQHTGGSGRQLFFKWIKGREVRNSANKLAPSLDVRGEGGYVILPPSGHLSGGTYSWVSSGAALAEAPAWLLDMVAPLSTAAQAAKTAPLTAGGTTPYGRKALEAEAAIVMNTAQGGRNQALNESAFALGQLVAGGELDRQKAEATLLDAALAVGLTEIEARKTIASGMAAGEREPRRAPEQLASAAKPVARAIQSTPSIDEEWTPEATKWPTLPLAAMPGFVGDFIQLATRNSEADPAAVLATFLTRFGVELISPHILIGETTHKARLFAAICGASSKARKGTSAAPVKKLFTFGESSGHIPAQYSPGPLSTGEGLVYAVRDELKEWKVDRQNPTGAWVVTDPGVSDKRLFVLDEELAAALNCTNRQGNTLSTAMRCFWDNGNLNPLTKSNRTRTTGAHLALVTHITVAELTSLLDAVQSLNGFANRFLWVYAKRRGVVPFPEPMPDVELDAIRRELLTLLHKGKHTERVLMDSTAREMWKYVYLDLSQEHPGLAGCVINRGEAQVMRLALIYTLLAGQNIITAEHLGAALAFWQYCHESAMLIFGGRETDPMVDKVLAMLRGGAKSLTEIHKALGNHDTKRVKDVLGELSNSGRVRFTSEQTGGRSKTVFSLCENRELCELCPPTHRLPTLIRIIRLIRKV</sequence>
<dbReference type="Gene3D" id="3.30.720.160">
    <property type="entry name" value="Bifunctional DNA primase/polymerase, N-terminal"/>
    <property type="match status" value="1"/>
</dbReference>
<evidence type="ECO:0000259" key="1">
    <source>
        <dbReference type="SMART" id="SM00943"/>
    </source>
</evidence>
<dbReference type="SUPFAM" id="SSF56747">
    <property type="entry name" value="Prim-pol domain"/>
    <property type="match status" value="1"/>
</dbReference>
<dbReference type="RefSeq" id="WP_089274641.1">
    <property type="nucleotide sequence ID" value="NZ_FZOC01000004.1"/>
</dbReference>
<dbReference type="OrthoDB" id="6272730at2"/>
<evidence type="ECO:0000313" key="2">
    <source>
        <dbReference type="EMBL" id="SNS03190.1"/>
    </source>
</evidence>
<dbReference type="CDD" id="cd04859">
    <property type="entry name" value="Prim_Pol"/>
    <property type="match status" value="1"/>
</dbReference>